<sequence>MSVTLSKPIKRGDQEIKTIAITDTIKQAGSLRGLKLVDVLNFDYDAVSTLLTRTTSPQLTAVEIATMATGDFTALCEEITPFLTKAEPSAVTEAATASK</sequence>
<dbReference type="Proteomes" id="UP000254387">
    <property type="component" value="Unassembled WGS sequence"/>
</dbReference>
<evidence type="ECO:0000313" key="6">
    <source>
        <dbReference type="Proteomes" id="UP000254141"/>
    </source>
</evidence>
<dbReference type="EMBL" id="UGLU01000001">
    <property type="protein sequence ID" value="STU54193.1"/>
    <property type="molecule type" value="Genomic_DNA"/>
</dbReference>
<reference evidence="5 6" key="1">
    <citation type="submission" date="2018-06" db="EMBL/GenBank/DDBJ databases">
        <authorList>
            <consortium name="Pathogen Informatics"/>
            <person name="Doyle S."/>
        </authorList>
    </citation>
    <scope>NUCLEOTIDE SEQUENCE [LARGE SCALE GENOMIC DNA]</scope>
    <source>
        <strain evidence="1 5">NCTC13465</strain>
        <strain evidence="2 6">NCTC5051</strain>
        <strain evidence="3 7">NCTC5053</strain>
    </source>
</reference>
<evidence type="ECO:0000313" key="4">
    <source>
        <dbReference type="EMBL" id="SVS23919.1"/>
    </source>
</evidence>
<evidence type="ECO:0000313" key="2">
    <source>
        <dbReference type="EMBL" id="STU54193.1"/>
    </source>
</evidence>
<name>A0A2X3HBG6_KLEPN</name>
<organism evidence="1 5">
    <name type="scientific">Klebsiella pneumoniae</name>
    <dbReference type="NCBI Taxonomy" id="573"/>
    <lineage>
        <taxon>Bacteria</taxon>
        <taxon>Pseudomonadati</taxon>
        <taxon>Pseudomonadota</taxon>
        <taxon>Gammaproteobacteria</taxon>
        <taxon>Enterobacterales</taxon>
        <taxon>Enterobacteriaceae</taxon>
        <taxon>Klebsiella/Raoultella group</taxon>
        <taxon>Klebsiella</taxon>
        <taxon>Klebsiella pneumoniae complex</taxon>
    </lineage>
</organism>
<evidence type="ECO:0000313" key="5">
    <source>
        <dbReference type="Proteomes" id="UP000251721"/>
    </source>
</evidence>
<protein>
    <submittedName>
        <fullName evidence="1">Tail protein</fullName>
    </submittedName>
</protein>
<accession>A0A2X3HBG6</accession>
<evidence type="ECO:0000313" key="1">
    <source>
        <dbReference type="EMBL" id="SQC45250.1"/>
    </source>
</evidence>
<dbReference type="Proteomes" id="UP000259497">
    <property type="component" value="Unassembled WGS sequence"/>
</dbReference>
<dbReference type="Proteomes" id="UP000254141">
    <property type="component" value="Unassembled WGS sequence"/>
</dbReference>
<evidence type="ECO:0000313" key="7">
    <source>
        <dbReference type="Proteomes" id="UP000254387"/>
    </source>
</evidence>
<dbReference type="EMBL" id="UAWQ01000018">
    <property type="protein sequence ID" value="SQC45250.1"/>
    <property type="molecule type" value="Genomic_DNA"/>
</dbReference>
<dbReference type="EMBL" id="UIXM01000001">
    <property type="protein sequence ID" value="SVS23919.1"/>
    <property type="molecule type" value="Genomic_DNA"/>
</dbReference>
<dbReference type="Proteomes" id="UP000251721">
    <property type="component" value="Unassembled WGS sequence"/>
</dbReference>
<dbReference type="AlphaFoldDB" id="A0A2X3HBG6"/>
<reference evidence="4 8" key="2">
    <citation type="submission" date="2018-08" db="EMBL/GenBank/DDBJ databases">
        <authorList>
            <consortium name="Pathogen Informatics"/>
        </authorList>
    </citation>
    <scope>NUCLEOTIDE SEQUENCE [LARGE SCALE GENOMIC DNA]</scope>
    <source>
        <strain evidence="4 8">EuSCAPE_GR114</strain>
    </source>
</reference>
<dbReference type="EMBL" id="UGMN01000004">
    <property type="protein sequence ID" value="STV26347.1"/>
    <property type="molecule type" value="Genomic_DNA"/>
</dbReference>
<dbReference type="RefSeq" id="WP_032723923.1">
    <property type="nucleotide sequence ID" value="NZ_BQGY01000015.1"/>
</dbReference>
<proteinExistence type="predicted"/>
<gene>
    <name evidence="1" type="ORF">NCTC13465_03799</name>
    <name evidence="2" type="ORF">NCTC5051_05308</name>
    <name evidence="3" type="ORF">NCTC5053_03277</name>
    <name evidence="4" type="ORF">SAMEA3649733_00568</name>
</gene>
<evidence type="ECO:0000313" key="8">
    <source>
        <dbReference type="Proteomes" id="UP000259497"/>
    </source>
</evidence>
<evidence type="ECO:0000313" key="3">
    <source>
        <dbReference type="EMBL" id="STV26347.1"/>
    </source>
</evidence>